<protein>
    <submittedName>
        <fullName evidence="3">Glycosyltransferase</fullName>
    </submittedName>
</protein>
<evidence type="ECO:0000256" key="2">
    <source>
        <dbReference type="ARBA" id="ARBA00022679"/>
    </source>
</evidence>
<name>A0ABW8AT77_9ACTN</name>
<dbReference type="PANTHER" id="PTHR12526">
    <property type="entry name" value="GLYCOSYLTRANSFERASE"/>
    <property type="match status" value="1"/>
</dbReference>
<dbReference type="RefSeq" id="WP_398284180.1">
    <property type="nucleotide sequence ID" value="NZ_JBITLV010000008.1"/>
</dbReference>
<evidence type="ECO:0000313" key="4">
    <source>
        <dbReference type="Proteomes" id="UP001612915"/>
    </source>
</evidence>
<keyword evidence="1" id="KW-0328">Glycosyltransferase</keyword>
<keyword evidence="4" id="KW-1185">Reference proteome</keyword>
<dbReference type="Pfam" id="PF13692">
    <property type="entry name" value="Glyco_trans_1_4"/>
    <property type="match status" value="1"/>
</dbReference>
<sequence length="357" mass="39514">MSRPRTPGLSTMWCDEDPVWNRAVDVLRARDPHRTLPLPVWLWRFWRESRGRQAIVLRGTVTLRDGYRDLLGAVLLRRMCLLRKAFGDRPRIVVSDATIEPTSRALEARLGPFAAVLPWLARLLVRAADGPDVRWCVLSTPERQRFAQTWGVPASRVVVTPFRHTLWEAGAGALPSIGDPHDPVRVFAGGNSLRDYGLLLDAFTDLRGARLLVATDRLAPRDDGRVVVAQLTETRYRAELERCDVLVVPLADSSRSAGQQTYLNGMALGKVVVVADPLGAAHDCVDNGTTGVVVPADVEALRAALTDVLATDPGRRAHHLAMRRRARDAALGFFSPEAYRRRLLDVAGLDVREPVRA</sequence>
<gene>
    <name evidence="3" type="ORF">ACIB24_21120</name>
</gene>
<reference evidence="3 4" key="1">
    <citation type="submission" date="2024-10" db="EMBL/GenBank/DDBJ databases">
        <title>The Natural Products Discovery Center: Release of the First 8490 Sequenced Strains for Exploring Actinobacteria Biosynthetic Diversity.</title>
        <authorList>
            <person name="Kalkreuter E."/>
            <person name="Kautsar S.A."/>
            <person name="Yang D."/>
            <person name="Bader C.D."/>
            <person name="Teijaro C.N."/>
            <person name="Fluegel L."/>
            <person name="Davis C.M."/>
            <person name="Simpson J.R."/>
            <person name="Lauterbach L."/>
            <person name="Steele A.D."/>
            <person name="Gui C."/>
            <person name="Meng S."/>
            <person name="Li G."/>
            <person name="Viehrig K."/>
            <person name="Ye F."/>
            <person name="Su P."/>
            <person name="Kiefer A.F."/>
            <person name="Nichols A."/>
            <person name="Cepeda A.J."/>
            <person name="Yan W."/>
            <person name="Fan B."/>
            <person name="Jiang Y."/>
            <person name="Adhikari A."/>
            <person name="Zheng C.-J."/>
            <person name="Schuster L."/>
            <person name="Cowan T.M."/>
            <person name="Smanski M.J."/>
            <person name="Chevrette M.G."/>
            <person name="De Carvalho L.P.S."/>
            <person name="Shen B."/>
        </authorList>
    </citation>
    <scope>NUCLEOTIDE SEQUENCE [LARGE SCALE GENOMIC DNA]</scope>
    <source>
        <strain evidence="3 4">NPDC049639</strain>
    </source>
</reference>
<dbReference type="PANTHER" id="PTHR12526:SF510">
    <property type="entry name" value="D-INOSITOL 3-PHOSPHATE GLYCOSYLTRANSFERASE"/>
    <property type="match status" value="1"/>
</dbReference>
<accession>A0ABW8AT77</accession>
<dbReference type="Proteomes" id="UP001612915">
    <property type="component" value="Unassembled WGS sequence"/>
</dbReference>
<evidence type="ECO:0000256" key="1">
    <source>
        <dbReference type="ARBA" id="ARBA00022676"/>
    </source>
</evidence>
<dbReference type="Gene3D" id="3.40.50.2000">
    <property type="entry name" value="Glycogen Phosphorylase B"/>
    <property type="match status" value="1"/>
</dbReference>
<proteinExistence type="predicted"/>
<evidence type="ECO:0000313" key="3">
    <source>
        <dbReference type="EMBL" id="MFI7589576.1"/>
    </source>
</evidence>
<dbReference type="EMBL" id="JBITLV010000008">
    <property type="protein sequence ID" value="MFI7589576.1"/>
    <property type="molecule type" value="Genomic_DNA"/>
</dbReference>
<comment type="caution">
    <text evidence="3">The sequence shown here is derived from an EMBL/GenBank/DDBJ whole genome shotgun (WGS) entry which is preliminary data.</text>
</comment>
<dbReference type="SUPFAM" id="SSF53756">
    <property type="entry name" value="UDP-Glycosyltransferase/glycogen phosphorylase"/>
    <property type="match status" value="1"/>
</dbReference>
<organism evidence="3 4">
    <name type="scientific">Spongisporangium articulatum</name>
    <dbReference type="NCBI Taxonomy" id="3362603"/>
    <lineage>
        <taxon>Bacteria</taxon>
        <taxon>Bacillati</taxon>
        <taxon>Actinomycetota</taxon>
        <taxon>Actinomycetes</taxon>
        <taxon>Kineosporiales</taxon>
        <taxon>Kineosporiaceae</taxon>
        <taxon>Spongisporangium</taxon>
    </lineage>
</organism>
<keyword evidence="2" id="KW-0808">Transferase</keyword>